<dbReference type="AlphaFoldDB" id="A0A1Y0B251"/>
<protein>
    <submittedName>
        <fullName evidence="1">Uncharacterized protein</fullName>
    </submittedName>
</protein>
<evidence type="ECO:0000313" key="1">
    <source>
        <dbReference type="EMBL" id="ART31468.1"/>
    </source>
</evidence>
<keyword evidence="1" id="KW-0496">Mitochondrion</keyword>
<geneLocation type="mitochondrion" evidence="1"/>
<accession>A0A1Y0B251</accession>
<proteinExistence type="predicted"/>
<name>A0A1Y0B251_9LAMI</name>
<sequence>MKDEFGRLGERCICLNDERVAGTLPCASFRRIRNISIWREEKKILGYLIKSNLFPDGSHFSATPTIKKAFHIVCINYCSFPKMKVI</sequence>
<reference evidence="1" key="1">
    <citation type="submission" date="2017-03" db="EMBL/GenBank/DDBJ databases">
        <title>The mitochondrial genome of the carnivorous plant Utricularia reniformis (Lentibulariaceae): structure, comparative analysis and evolutionary landmarks.</title>
        <authorList>
            <person name="Silva S.R."/>
            <person name="Alvarenga D.O."/>
            <person name="Michael T.P."/>
            <person name="Miranda V.F.O."/>
            <person name="Varani A.M."/>
        </authorList>
    </citation>
    <scope>NUCLEOTIDE SEQUENCE</scope>
</reference>
<gene>
    <name evidence="1" type="ORF">AEK19_MT1260</name>
</gene>
<organism evidence="1">
    <name type="scientific">Utricularia reniformis</name>
    <dbReference type="NCBI Taxonomy" id="192314"/>
    <lineage>
        <taxon>Eukaryota</taxon>
        <taxon>Viridiplantae</taxon>
        <taxon>Streptophyta</taxon>
        <taxon>Embryophyta</taxon>
        <taxon>Tracheophyta</taxon>
        <taxon>Spermatophyta</taxon>
        <taxon>Magnoliopsida</taxon>
        <taxon>eudicotyledons</taxon>
        <taxon>Gunneridae</taxon>
        <taxon>Pentapetalae</taxon>
        <taxon>asterids</taxon>
        <taxon>lamiids</taxon>
        <taxon>Lamiales</taxon>
        <taxon>Lentibulariaceae</taxon>
        <taxon>Utricularia</taxon>
    </lineage>
</organism>
<dbReference type="EMBL" id="KY774314">
    <property type="protein sequence ID" value="ART31468.1"/>
    <property type="molecule type" value="Genomic_DNA"/>
</dbReference>